<keyword evidence="1" id="KW-0472">Membrane</keyword>
<keyword evidence="1" id="KW-1133">Transmembrane helix</keyword>
<organism evidence="2 3">
    <name type="scientific">Trebonia kvetii</name>
    <dbReference type="NCBI Taxonomy" id="2480626"/>
    <lineage>
        <taxon>Bacteria</taxon>
        <taxon>Bacillati</taxon>
        <taxon>Actinomycetota</taxon>
        <taxon>Actinomycetes</taxon>
        <taxon>Streptosporangiales</taxon>
        <taxon>Treboniaceae</taxon>
        <taxon>Trebonia</taxon>
    </lineage>
</organism>
<keyword evidence="1" id="KW-0812">Transmembrane</keyword>
<dbReference type="Proteomes" id="UP000460272">
    <property type="component" value="Unassembled WGS sequence"/>
</dbReference>
<gene>
    <name evidence="2" type="ORF">EAS64_38345</name>
</gene>
<reference evidence="2 3" key="1">
    <citation type="submission" date="2018-11" db="EMBL/GenBank/DDBJ databases">
        <title>Trebonia kvetii gen.nov., sp.nov., a novel acidophilic actinobacterium, and proposal of the new actinobacterial family Treboniaceae fam. nov.</title>
        <authorList>
            <person name="Rapoport D."/>
            <person name="Sagova-Mareckova M."/>
            <person name="Sedlacek I."/>
            <person name="Provaznik J."/>
            <person name="Kralova S."/>
            <person name="Pavlinic D."/>
            <person name="Benes V."/>
            <person name="Kopecky J."/>
        </authorList>
    </citation>
    <scope>NUCLEOTIDE SEQUENCE [LARGE SCALE GENOMIC DNA]</scope>
    <source>
        <strain evidence="2 3">15Tr583</strain>
    </source>
</reference>
<evidence type="ECO:0000256" key="1">
    <source>
        <dbReference type="SAM" id="Phobius"/>
    </source>
</evidence>
<feature type="transmembrane region" description="Helical" evidence="1">
    <location>
        <begin position="281"/>
        <end position="301"/>
    </location>
</feature>
<comment type="caution">
    <text evidence="2">The sequence shown here is derived from an EMBL/GenBank/DDBJ whole genome shotgun (WGS) entry which is preliminary data.</text>
</comment>
<accession>A0A6P2BPU0</accession>
<dbReference type="OrthoDB" id="153031at2"/>
<dbReference type="AlphaFoldDB" id="A0A6P2BPU0"/>
<evidence type="ECO:0000313" key="3">
    <source>
        <dbReference type="Proteomes" id="UP000460272"/>
    </source>
</evidence>
<evidence type="ECO:0000313" key="2">
    <source>
        <dbReference type="EMBL" id="TVZ00481.1"/>
    </source>
</evidence>
<dbReference type="RefSeq" id="WP_145861333.1">
    <property type="nucleotide sequence ID" value="NZ_RPFW01000009.1"/>
</dbReference>
<name>A0A6P2BPU0_9ACTN</name>
<proteinExistence type="predicted"/>
<protein>
    <submittedName>
        <fullName evidence="2">DUF3068 domain-containing protein</fullName>
    </submittedName>
</protein>
<dbReference type="Pfam" id="PF11271">
    <property type="entry name" value="PorA"/>
    <property type="match status" value="1"/>
</dbReference>
<dbReference type="InterPro" id="IPR021424">
    <property type="entry name" value="PorA"/>
</dbReference>
<dbReference type="EMBL" id="RPFW01000009">
    <property type="protein sequence ID" value="TVZ00481.1"/>
    <property type="molecule type" value="Genomic_DNA"/>
</dbReference>
<keyword evidence="3" id="KW-1185">Reference proteome</keyword>
<sequence>MRRVTGFILAGLGVLLILAAILLPTWVSSQFIKFPLSINETAVLDASNASYLSAATLTVQTGVTIQATYTIKGDPGKGSSSVAVWDQTSSVEDITNHRSIQQTTRTLAFDRRTGQLVDCCGANVNGNVSIRQTGLAGYVFPFGTQKQTYQVFDTTLNRAVPFVYSGTATVGGIQTYEFVQDTPSTRIGTQPVPGKLLGSTAALVRAPLFDQQHLIYYVDPETGALLNVDEHQTVTLHDPATGAVALVLYDADLKATPASLSQIVALDSGGRNEITLVETTLPLVFCIVGGVALLAGAFLVFRARKRRDNAPALEGVAQATDR</sequence>